<evidence type="ECO:0000256" key="1">
    <source>
        <dbReference type="ARBA" id="ARBA00004651"/>
    </source>
</evidence>
<dbReference type="Pfam" id="PF02632">
    <property type="entry name" value="BioY"/>
    <property type="match status" value="1"/>
</dbReference>
<dbReference type="PANTHER" id="PTHR34295">
    <property type="entry name" value="BIOTIN TRANSPORTER BIOY"/>
    <property type="match status" value="1"/>
</dbReference>
<evidence type="ECO:0000313" key="11">
    <source>
        <dbReference type="Proteomes" id="UP001500621"/>
    </source>
</evidence>
<keyword evidence="5 9" id="KW-0812">Transmembrane</keyword>
<keyword evidence="4 8" id="KW-1003">Cell membrane</keyword>
<feature type="transmembrane region" description="Helical" evidence="9">
    <location>
        <begin position="88"/>
        <end position="106"/>
    </location>
</feature>
<evidence type="ECO:0000256" key="3">
    <source>
        <dbReference type="ARBA" id="ARBA00022448"/>
    </source>
</evidence>
<dbReference type="Proteomes" id="UP001500621">
    <property type="component" value="Unassembled WGS sequence"/>
</dbReference>
<reference evidence="11" key="1">
    <citation type="journal article" date="2019" name="Int. J. Syst. Evol. Microbiol.">
        <title>The Global Catalogue of Microorganisms (GCM) 10K type strain sequencing project: providing services to taxonomists for standard genome sequencing and annotation.</title>
        <authorList>
            <consortium name="The Broad Institute Genomics Platform"/>
            <consortium name="The Broad Institute Genome Sequencing Center for Infectious Disease"/>
            <person name="Wu L."/>
            <person name="Ma J."/>
        </authorList>
    </citation>
    <scope>NUCLEOTIDE SEQUENCE [LARGE SCALE GENOMIC DNA]</scope>
    <source>
        <strain evidence="11">JCM 18127</strain>
    </source>
</reference>
<dbReference type="InterPro" id="IPR003784">
    <property type="entry name" value="BioY"/>
</dbReference>
<evidence type="ECO:0000256" key="6">
    <source>
        <dbReference type="ARBA" id="ARBA00022989"/>
    </source>
</evidence>
<accession>A0ABP8W5Q3</accession>
<protein>
    <recommendedName>
        <fullName evidence="8">Biotin transporter</fullName>
    </recommendedName>
</protein>
<feature type="transmembrane region" description="Helical" evidence="9">
    <location>
        <begin position="33"/>
        <end position="51"/>
    </location>
</feature>
<comment type="similarity">
    <text evidence="2 8">Belongs to the BioY family.</text>
</comment>
<comment type="caution">
    <text evidence="10">The sequence shown here is derived from an EMBL/GenBank/DDBJ whole genome shotgun (WGS) entry which is preliminary data.</text>
</comment>
<organism evidence="10 11">
    <name type="scientific">Nocardioides nanhaiensis</name>
    <dbReference type="NCBI Taxonomy" id="1476871"/>
    <lineage>
        <taxon>Bacteria</taxon>
        <taxon>Bacillati</taxon>
        <taxon>Actinomycetota</taxon>
        <taxon>Actinomycetes</taxon>
        <taxon>Propionibacteriales</taxon>
        <taxon>Nocardioidaceae</taxon>
        <taxon>Nocardioides</taxon>
    </lineage>
</organism>
<evidence type="ECO:0000256" key="9">
    <source>
        <dbReference type="SAM" id="Phobius"/>
    </source>
</evidence>
<gene>
    <name evidence="10" type="ORF">GCM10023226_17790</name>
</gene>
<evidence type="ECO:0000256" key="2">
    <source>
        <dbReference type="ARBA" id="ARBA00010692"/>
    </source>
</evidence>
<evidence type="ECO:0000256" key="7">
    <source>
        <dbReference type="ARBA" id="ARBA00023136"/>
    </source>
</evidence>
<keyword evidence="7 8" id="KW-0472">Membrane</keyword>
<evidence type="ECO:0000256" key="4">
    <source>
        <dbReference type="ARBA" id="ARBA00022475"/>
    </source>
</evidence>
<evidence type="ECO:0000313" key="10">
    <source>
        <dbReference type="EMBL" id="GAA4681046.1"/>
    </source>
</evidence>
<dbReference type="Gene3D" id="1.10.1760.20">
    <property type="match status" value="1"/>
</dbReference>
<proteinExistence type="inferred from homology"/>
<dbReference type="RefSeq" id="WP_345264878.1">
    <property type="nucleotide sequence ID" value="NZ_BAABIM010000002.1"/>
</dbReference>
<evidence type="ECO:0000256" key="8">
    <source>
        <dbReference type="PIRNR" id="PIRNR016661"/>
    </source>
</evidence>
<feature type="transmembrane region" description="Helical" evidence="9">
    <location>
        <begin position="58"/>
        <end position="82"/>
    </location>
</feature>
<dbReference type="EMBL" id="BAABIM010000002">
    <property type="protein sequence ID" value="GAA4681046.1"/>
    <property type="molecule type" value="Genomic_DNA"/>
</dbReference>
<comment type="subcellular location">
    <subcellularLocation>
        <location evidence="1 8">Cell membrane</location>
        <topology evidence="1 8">Multi-pass membrane protein</topology>
    </subcellularLocation>
</comment>
<feature type="transmembrane region" description="Helical" evidence="9">
    <location>
        <begin position="7"/>
        <end position="27"/>
    </location>
</feature>
<keyword evidence="3 8" id="KW-0813">Transport</keyword>
<keyword evidence="11" id="KW-1185">Reference proteome</keyword>
<dbReference type="PIRSF" id="PIRSF016661">
    <property type="entry name" value="BioY"/>
    <property type="match status" value="1"/>
</dbReference>
<name>A0ABP8W5Q3_9ACTN</name>
<evidence type="ECO:0000256" key="5">
    <source>
        <dbReference type="ARBA" id="ARBA00022692"/>
    </source>
</evidence>
<dbReference type="PANTHER" id="PTHR34295:SF4">
    <property type="entry name" value="BIOTIN TRANSPORTER BIOY-RELATED"/>
    <property type="match status" value="1"/>
</dbReference>
<keyword evidence="6 9" id="KW-1133">Transmembrane helix</keyword>
<sequence>MNRRSPATDVALVAGFAAIIAATALLPDIKTGVGVPFSLQTFAVLLCGACLGPSRGFLAVVLYLAGGAIGLPIFSGGAAGVGHFTGPTAGYLVAFPLAAALCGFIVQRNRQRATDFTLVFTAGLLSSFLFIHTLGPLNLAWRADLGIKEAFIYDTQFFPGDVLKNIAMALVATAVHRAFPDLLPARRRRGAAASVTSDAGEERLPA</sequence>
<feature type="transmembrane region" description="Helical" evidence="9">
    <location>
        <begin position="118"/>
        <end position="142"/>
    </location>
</feature>